<feature type="transmembrane region" description="Helical" evidence="1">
    <location>
        <begin position="30"/>
        <end position="55"/>
    </location>
</feature>
<dbReference type="EMBL" id="JAIXNE010000004">
    <property type="protein sequence ID" value="MCA6077883.1"/>
    <property type="molecule type" value="Genomic_DNA"/>
</dbReference>
<dbReference type="GO" id="GO:0005506">
    <property type="term" value="F:iron ion binding"/>
    <property type="evidence" value="ECO:0007669"/>
    <property type="project" value="UniProtKB-UniRule"/>
</dbReference>
<evidence type="ECO:0000313" key="5">
    <source>
        <dbReference type="Proteomes" id="UP001139409"/>
    </source>
</evidence>
<evidence type="ECO:0000313" key="2">
    <source>
        <dbReference type="EMBL" id="MCA6075578.1"/>
    </source>
</evidence>
<keyword evidence="1" id="KW-0408">Iron</keyword>
<dbReference type="GO" id="GO:0003834">
    <property type="term" value="F:beta-carotene 15,15'-dioxygenase activity"/>
    <property type="evidence" value="ECO:0007669"/>
    <property type="project" value="UniProtKB-EC"/>
</dbReference>
<feature type="transmembrane region" description="Helical" evidence="1">
    <location>
        <begin position="272"/>
        <end position="292"/>
    </location>
</feature>
<keyword evidence="1" id="KW-1133">Transmembrane helix</keyword>
<dbReference type="GO" id="GO:0005886">
    <property type="term" value="C:plasma membrane"/>
    <property type="evidence" value="ECO:0007669"/>
    <property type="project" value="UniProtKB-SubCell"/>
</dbReference>
<dbReference type="Proteomes" id="UP001139409">
    <property type="component" value="Unassembled WGS sequence"/>
</dbReference>
<keyword evidence="5" id="KW-1185">Reference proteome</keyword>
<accession>A0A9X1HRM4</accession>
<feature type="transmembrane region" description="Helical" evidence="1">
    <location>
        <begin position="67"/>
        <end position="97"/>
    </location>
</feature>
<dbReference type="NCBIfam" id="TIGR03753">
    <property type="entry name" value="blh_monoox"/>
    <property type="match status" value="1"/>
</dbReference>
<keyword evidence="1" id="KW-0479">Metal-binding</keyword>
<feature type="transmembrane region" description="Helical" evidence="1">
    <location>
        <begin position="117"/>
        <end position="135"/>
    </location>
</feature>
<dbReference type="EMBL" id="JAIXNE010000003">
    <property type="protein sequence ID" value="MCA6076755.1"/>
    <property type="molecule type" value="Genomic_DNA"/>
</dbReference>
<dbReference type="GO" id="GO:0010436">
    <property type="term" value="F:carotenoid dioxygenase activity"/>
    <property type="evidence" value="ECO:0007669"/>
    <property type="project" value="UniProtKB-UniRule"/>
</dbReference>
<organism evidence="3 5">
    <name type="scientific">Fulvivirga sedimenti</name>
    <dbReference type="NCBI Taxonomy" id="2879465"/>
    <lineage>
        <taxon>Bacteria</taxon>
        <taxon>Pseudomonadati</taxon>
        <taxon>Bacteroidota</taxon>
        <taxon>Cytophagia</taxon>
        <taxon>Cytophagales</taxon>
        <taxon>Fulvivirgaceae</taxon>
        <taxon>Fulvivirga</taxon>
    </lineage>
</organism>
<reference evidence="3" key="1">
    <citation type="submission" date="2021-09" db="EMBL/GenBank/DDBJ databases">
        <title>Fulvivirga sp. isolated from coastal sediment.</title>
        <authorList>
            <person name="Yu H."/>
        </authorList>
    </citation>
    <scope>NUCLEOTIDE SEQUENCE</scope>
    <source>
        <strain evidence="3">1062</strain>
    </source>
</reference>
<dbReference type="AlphaFoldDB" id="A0A9X1HRM4"/>
<feature type="transmembrane region" description="Helical" evidence="1">
    <location>
        <begin position="195"/>
        <end position="217"/>
    </location>
</feature>
<sequence>MKIDPINIFLLSVTAALGILVFIYPPVLEFSWILFLFTIILLGIPHGALDHVLYLKKNGSKKPWRFYLFYIGLIAATGLFWWNFPTIAFILFLIISAYHFGQSQLYQINGPKWLKNLLFLSWGSFLLSIIIYTNLDECIRIFSSLEWLNLSLLNSGMYWSAVMTASFFVLFAGAAYAAFQRFISFNNLLFEAGTLVLLCFLAVYSNAVFSFTIYFGIWHSFRSLVIEYEYVADRQRKSRFIPFLKRIFPFTILATAFLAAALFLMPQQMTGISPYMIFIIVISMLTVPHLIVMHDLYEKFS</sequence>
<dbReference type="RefSeq" id="WP_225698675.1">
    <property type="nucleotide sequence ID" value="NZ_JAIXNE010000002.1"/>
</dbReference>
<keyword evidence="1" id="KW-1003">Cell membrane</keyword>
<comment type="similarity">
    <text evidence="1">Belongs to the Brp/Blh beta-carotene diooxygenase family.</text>
</comment>
<evidence type="ECO:0000313" key="4">
    <source>
        <dbReference type="EMBL" id="MCA6077883.1"/>
    </source>
</evidence>
<dbReference type="HAMAP" id="MF_02093">
    <property type="entry name" value="Beta_carotene_diox"/>
    <property type="match status" value="1"/>
</dbReference>
<comment type="subcellular location">
    <subcellularLocation>
        <location evidence="1">Cell membrane</location>
        <topology evidence="1">Multi-pass membrane protein</topology>
    </subcellularLocation>
</comment>
<dbReference type="EMBL" id="JAIXNE010000002">
    <property type="protein sequence ID" value="MCA6075578.1"/>
    <property type="molecule type" value="Genomic_DNA"/>
</dbReference>
<comment type="cofactor">
    <cofactor evidence="1">
        <name>Fe(2+)</name>
        <dbReference type="ChEBI" id="CHEBI:29033"/>
    </cofactor>
</comment>
<gene>
    <name evidence="2" type="ORF">LDX50_11920</name>
    <name evidence="3" type="ORF">LDX50_17890</name>
    <name evidence="4" type="ORF">LDX50_23610</name>
</gene>
<feature type="transmembrane region" description="Helical" evidence="1">
    <location>
        <begin position="7"/>
        <end position="24"/>
    </location>
</feature>
<evidence type="ECO:0000313" key="3">
    <source>
        <dbReference type="EMBL" id="MCA6076755.1"/>
    </source>
</evidence>
<evidence type="ECO:0000256" key="1">
    <source>
        <dbReference type="HAMAP-Rule" id="MF_02093"/>
    </source>
</evidence>
<protein>
    <recommendedName>
        <fullName evidence="1">Probable beta-carotene 15,15'-dioxygenase</fullName>
        <ecNumber evidence="1">1.13.11.63</ecNumber>
    </recommendedName>
</protein>
<proteinExistence type="inferred from homology"/>
<keyword evidence="1" id="KW-0812">Transmembrane</keyword>
<dbReference type="GO" id="GO:0016121">
    <property type="term" value="P:carotene catabolic process"/>
    <property type="evidence" value="ECO:0007669"/>
    <property type="project" value="UniProtKB-UniRule"/>
</dbReference>
<dbReference type="InterPro" id="IPR022270">
    <property type="entry name" value="Blh_diox"/>
</dbReference>
<dbReference type="Pfam" id="PF15461">
    <property type="entry name" value="BCD"/>
    <property type="match status" value="1"/>
</dbReference>
<comment type="caution">
    <text evidence="1">Lacks conserved residue(s) required for the propagation of feature annotation.</text>
</comment>
<comment type="function">
    <text evidence="1">Catalyzes the cleavage of beta-carotene at its central double bond (15,15') to yield two molecules of all-trans-retinal.</text>
</comment>
<keyword evidence="1" id="KW-0472">Membrane</keyword>
<feature type="transmembrane region" description="Helical" evidence="1">
    <location>
        <begin position="247"/>
        <end position="266"/>
    </location>
</feature>
<name>A0A9X1HRM4_9BACT</name>
<comment type="catalytic activity">
    <reaction evidence="1">
        <text>all-trans-beta-carotene + O2 = 2 all-trans-retinal</text>
        <dbReference type="Rhea" id="RHEA:32887"/>
        <dbReference type="ChEBI" id="CHEBI:15379"/>
        <dbReference type="ChEBI" id="CHEBI:17579"/>
        <dbReference type="ChEBI" id="CHEBI:17898"/>
        <dbReference type="EC" id="1.13.11.63"/>
    </reaction>
</comment>
<keyword evidence="1" id="KW-0223">Dioxygenase</keyword>
<feature type="transmembrane region" description="Helical" evidence="1">
    <location>
        <begin position="156"/>
        <end position="179"/>
    </location>
</feature>
<dbReference type="EC" id="1.13.11.63" evidence="1"/>
<comment type="caution">
    <text evidence="3">The sequence shown here is derived from an EMBL/GenBank/DDBJ whole genome shotgun (WGS) entry which is preliminary data.</text>
</comment>
<keyword evidence="1" id="KW-0560">Oxidoreductase</keyword>